<accession>A0AAD3RP81</accession>
<dbReference type="Proteomes" id="UP001279410">
    <property type="component" value="Unassembled WGS sequence"/>
</dbReference>
<proteinExistence type="predicted"/>
<dbReference type="EMBL" id="BRZM01002801">
    <property type="protein sequence ID" value="GLD75240.1"/>
    <property type="molecule type" value="Genomic_DNA"/>
</dbReference>
<name>A0AAD3RP81_LATJO</name>
<reference evidence="2" key="1">
    <citation type="submission" date="2022-08" db="EMBL/GenBank/DDBJ databases">
        <title>Genome sequencing of akame (Lates japonicus).</title>
        <authorList>
            <person name="Hashiguchi Y."/>
            <person name="Takahashi H."/>
        </authorList>
    </citation>
    <scope>NUCLEOTIDE SEQUENCE</scope>
    <source>
        <strain evidence="2">Kochi</strain>
    </source>
</reference>
<sequence length="105" mass="11625">MMKLQVLILLAWLALLSAQPGDCENSTEPEQVVPPNHSCSISMVAYKYKADIPYTAHLSRTYSNGETTWTSISGTYNSVQIREVQAVVDRCEPIPDAHPCAQKES</sequence>
<comment type="caution">
    <text evidence="2">The sequence shown here is derived from an EMBL/GenBank/DDBJ whole genome shotgun (WGS) entry which is preliminary data.</text>
</comment>
<keyword evidence="1" id="KW-0732">Signal</keyword>
<dbReference type="AlphaFoldDB" id="A0AAD3RP81"/>
<feature type="chain" id="PRO_5042056864" evidence="1">
    <location>
        <begin position="19"/>
        <end position="105"/>
    </location>
</feature>
<organism evidence="2 3">
    <name type="scientific">Lates japonicus</name>
    <name type="common">Japanese lates</name>
    <dbReference type="NCBI Taxonomy" id="270547"/>
    <lineage>
        <taxon>Eukaryota</taxon>
        <taxon>Metazoa</taxon>
        <taxon>Chordata</taxon>
        <taxon>Craniata</taxon>
        <taxon>Vertebrata</taxon>
        <taxon>Euteleostomi</taxon>
        <taxon>Actinopterygii</taxon>
        <taxon>Neopterygii</taxon>
        <taxon>Teleostei</taxon>
        <taxon>Neoteleostei</taxon>
        <taxon>Acanthomorphata</taxon>
        <taxon>Carangaria</taxon>
        <taxon>Carangaria incertae sedis</taxon>
        <taxon>Centropomidae</taxon>
        <taxon>Lates</taxon>
    </lineage>
</organism>
<evidence type="ECO:0000256" key="1">
    <source>
        <dbReference type="SAM" id="SignalP"/>
    </source>
</evidence>
<keyword evidence="3" id="KW-1185">Reference proteome</keyword>
<gene>
    <name evidence="2" type="ORF">AKAME5_002657300</name>
</gene>
<evidence type="ECO:0000313" key="3">
    <source>
        <dbReference type="Proteomes" id="UP001279410"/>
    </source>
</evidence>
<feature type="signal peptide" evidence="1">
    <location>
        <begin position="1"/>
        <end position="18"/>
    </location>
</feature>
<dbReference type="SUPFAM" id="SSF56973">
    <property type="entry name" value="Aerolisin/ETX pore-forming domain"/>
    <property type="match status" value="1"/>
</dbReference>
<evidence type="ECO:0000313" key="2">
    <source>
        <dbReference type="EMBL" id="GLD75240.1"/>
    </source>
</evidence>
<dbReference type="Gene3D" id="2.170.15.10">
    <property type="entry name" value="Proaerolysin, chain A, domain 3"/>
    <property type="match status" value="1"/>
</dbReference>
<protein>
    <submittedName>
        <fullName evidence="2">Natterin-3-like isoform X1</fullName>
    </submittedName>
</protein>